<dbReference type="InterPro" id="IPR036922">
    <property type="entry name" value="Rieske_2Fe-2S_sf"/>
</dbReference>
<dbReference type="Proteomes" id="UP001165302">
    <property type="component" value="Unassembled WGS sequence"/>
</dbReference>
<comment type="caution">
    <text evidence="1">The sequence shown here is derived from an EMBL/GenBank/DDBJ whole genome shotgun (WGS) entry which is preliminary data.</text>
</comment>
<name>A0ABS7Z732_9SPHI</name>
<sequence length="118" mass="12567">MGSCKDGGCNMVLNSVVNETLSLDQSLELTLANTWTYANGGGCGLIVHNNGNNVVAYDRCSPIKNSGASKVVVDGMQVVDSNTGAKWLLMDGSPIHIAECSLQRYQVRKSGNLYVITN</sequence>
<accession>A0ABS7Z732</accession>
<reference evidence="1" key="1">
    <citation type="submission" date="2020-10" db="EMBL/GenBank/DDBJ databases">
        <authorList>
            <person name="Lu T."/>
            <person name="Wang Q."/>
            <person name="Han X."/>
        </authorList>
    </citation>
    <scope>NUCLEOTIDE SEQUENCE</scope>
    <source>
        <strain evidence="1">WQ 366</strain>
    </source>
</reference>
<dbReference type="SUPFAM" id="SSF50022">
    <property type="entry name" value="ISP domain"/>
    <property type="match status" value="1"/>
</dbReference>
<organism evidence="1 2">
    <name type="scientific">Sphingobacterium bovistauri</name>
    <dbReference type="NCBI Taxonomy" id="2781959"/>
    <lineage>
        <taxon>Bacteria</taxon>
        <taxon>Pseudomonadati</taxon>
        <taxon>Bacteroidota</taxon>
        <taxon>Sphingobacteriia</taxon>
        <taxon>Sphingobacteriales</taxon>
        <taxon>Sphingobacteriaceae</taxon>
        <taxon>Sphingobacterium</taxon>
    </lineage>
</organism>
<dbReference type="EMBL" id="JADEYP010000025">
    <property type="protein sequence ID" value="MCA5006008.1"/>
    <property type="molecule type" value="Genomic_DNA"/>
</dbReference>
<keyword evidence="2" id="KW-1185">Reference proteome</keyword>
<gene>
    <name evidence="1" type="ORF">IPZ78_12695</name>
</gene>
<protein>
    <submittedName>
        <fullName evidence="1">Uncharacterized protein</fullName>
    </submittedName>
</protein>
<evidence type="ECO:0000313" key="1">
    <source>
        <dbReference type="EMBL" id="MCA5006008.1"/>
    </source>
</evidence>
<evidence type="ECO:0000313" key="2">
    <source>
        <dbReference type="Proteomes" id="UP001165302"/>
    </source>
</evidence>
<proteinExistence type="predicted"/>